<sequence>MPVIYSNASRCNKSVLLLINYLIFNHFIKKRRLAPNPTQPAPALGWRVFSNPNTHSYPQKWWITPTSARAPCIGVFHRLFPLRQRKALLNKISVFDSAIIIKKSAK</sequence>
<evidence type="ECO:0000313" key="1">
    <source>
        <dbReference type="EMBL" id="RJL73281.1"/>
    </source>
</evidence>
<evidence type="ECO:0000313" key="2">
    <source>
        <dbReference type="Proteomes" id="UP000266633"/>
    </source>
</evidence>
<name>A0ABX9NRM8_9GAMM</name>
<keyword evidence="2" id="KW-1185">Reference proteome</keyword>
<gene>
    <name evidence="1" type="ORF">D5077_09455</name>
</gene>
<reference evidence="1 2" key="1">
    <citation type="submission" date="2018-09" db="EMBL/GenBank/DDBJ databases">
        <title>Phylogenetic diversity of Pectobacterium and Dickeya strains causing blackleg disease of potato in Morocco.</title>
        <authorList>
            <person name="Oulghazi S."/>
            <person name="Moumni M."/>
            <person name="Faure D."/>
        </authorList>
    </citation>
    <scope>NUCLEOTIDE SEQUENCE [LARGE SCALE GENOMIC DNA]</scope>
    <source>
        <strain evidence="1 2">S4.16.03.LID</strain>
    </source>
</reference>
<organism evidence="1 2">
    <name type="scientific">Dickeya dianthicola</name>
    <dbReference type="NCBI Taxonomy" id="204039"/>
    <lineage>
        <taxon>Bacteria</taxon>
        <taxon>Pseudomonadati</taxon>
        <taxon>Pseudomonadota</taxon>
        <taxon>Gammaproteobacteria</taxon>
        <taxon>Enterobacterales</taxon>
        <taxon>Pectobacteriaceae</taxon>
        <taxon>Dickeya</taxon>
    </lineage>
</organism>
<protein>
    <submittedName>
        <fullName evidence="1">Uncharacterized protein</fullName>
    </submittedName>
</protein>
<proteinExistence type="predicted"/>
<accession>A0ABX9NRM8</accession>
<dbReference type="Proteomes" id="UP000266633">
    <property type="component" value="Unassembled WGS sequence"/>
</dbReference>
<comment type="caution">
    <text evidence="1">The sequence shown here is derived from an EMBL/GenBank/DDBJ whole genome shotgun (WGS) entry which is preliminary data.</text>
</comment>
<dbReference type="EMBL" id="QZDO01000030">
    <property type="protein sequence ID" value="RJL73281.1"/>
    <property type="molecule type" value="Genomic_DNA"/>
</dbReference>